<dbReference type="EC" id="1.14.-.-" evidence="4"/>
<keyword evidence="2" id="KW-0408">Iron</keyword>
<evidence type="ECO:0000256" key="1">
    <source>
        <dbReference type="ARBA" id="ARBA00010617"/>
    </source>
</evidence>
<protein>
    <submittedName>
        <fullName evidence="4">Cytochrome P450</fullName>
        <ecNumber evidence="4">1.14.-.-</ecNumber>
    </submittedName>
</protein>
<keyword evidence="2" id="KW-0503">Monooxygenase</keyword>
<dbReference type="InterPro" id="IPR036396">
    <property type="entry name" value="Cyt_P450_sf"/>
</dbReference>
<dbReference type="PRINTS" id="PR00359">
    <property type="entry name" value="BP450"/>
</dbReference>
<keyword evidence="2 4" id="KW-0560">Oxidoreductase</keyword>
<keyword evidence="2" id="KW-0349">Heme</keyword>
<keyword evidence="2" id="KW-0479">Metal-binding</keyword>
<dbReference type="Proteomes" id="UP001595829">
    <property type="component" value="Unassembled WGS sequence"/>
</dbReference>
<dbReference type="Pfam" id="PF00067">
    <property type="entry name" value="p450"/>
    <property type="match status" value="1"/>
</dbReference>
<evidence type="ECO:0000256" key="2">
    <source>
        <dbReference type="RuleBase" id="RU000461"/>
    </source>
</evidence>
<name>A0ABV9XE79_9ACTN</name>
<evidence type="ECO:0000313" key="4">
    <source>
        <dbReference type="EMBL" id="MFC5023546.1"/>
    </source>
</evidence>
<dbReference type="InterPro" id="IPR002397">
    <property type="entry name" value="Cyt_P450_B"/>
</dbReference>
<dbReference type="PRINTS" id="PR00385">
    <property type="entry name" value="P450"/>
</dbReference>
<comment type="similarity">
    <text evidence="1 2">Belongs to the cytochrome P450 family.</text>
</comment>
<dbReference type="SUPFAM" id="SSF48264">
    <property type="entry name" value="Cytochrome P450"/>
    <property type="match status" value="1"/>
</dbReference>
<keyword evidence="5" id="KW-1185">Reference proteome</keyword>
<accession>A0ABV9XE79</accession>
<evidence type="ECO:0000313" key="5">
    <source>
        <dbReference type="Proteomes" id="UP001595829"/>
    </source>
</evidence>
<proteinExistence type="inferred from homology"/>
<dbReference type="GO" id="GO:0016491">
    <property type="term" value="F:oxidoreductase activity"/>
    <property type="evidence" value="ECO:0007669"/>
    <property type="project" value="UniProtKB-KW"/>
</dbReference>
<sequence length="400" mass="44486">MAPTASPPPHAWTNRRAPGCPFDPPPGRHRLLETAPLSRVTLWNGATAWLVVRHEDQVALLRDRRISADDRHPAYPSVSAAQDATRDHNRTFITMDEPEHNRRRRKFIRDFTVGHVERLRPRVGRIAAGLLDTLERSGPPADLVAAYALPLPTMVICELLGVPYEDRGFFQRANAVVVDTRSTPEAALDASRRLTAYLGDLVGRKAEEPGDDLLSRLAAGPGTREECAREARLLLAAGQETTTSMIAVGVCALLRHPDQLAVVRDGDPEQVAWAVEELLRYLSVTHLGRRRVATADIEIHGRVVRAGEAVICANDIGNRDPAAFPDPDRLDVRRRARRHLTFGSGPHQCLGQNLARVELQVAYPALFRRLPGLRLARPLTDLAFRTERFVYGIQELPVVW</sequence>
<gene>
    <name evidence="4" type="ORF">ACFPM3_15515</name>
</gene>
<dbReference type="Gene3D" id="1.10.630.10">
    <property type="entry name" value="Cytochrome P450"/>
    <property type="match status" value="1"/>
</dbReference>
<dbReference type="PROSITE" id="PS00086">
    <property type="entry name" value="CYTOCHROME_P450"/>
    <property type="match status" value="1"/>
</dbReference>
<feature type="region of interest" description="Disordered" evidence="3">
    <location>
        <begin position="1"/>
        <end position="27"/>
    </location>
</feature>
<dbReference type="InterPro" id="IPR001128">
    <property type="entry name" value="Cyt_P450"/>
</dbReference>
<comment type="caution">
    <text evidence="4">The sequence shown here is derived from an EMBL/GenBank/DDBJ whole genome shotgun (WGS) entry which is preliminary data.</text>
</comment>
<dbReference type="PANTHER" id="PTHR46696">
    <property type="entry name" value="P450, PUTATIVE (EUROFUNG)-RELATED"/>
    <property type="match status" value="1"/>
</dbReference>
<dbReference type="PANTHER" id="PTHR46696:SF1">
    <property type="entry name" value="CYTOCHROME P450 YJIB-RELATED"/>
    <property type="match status" value="1"/>
</dbReference>
<dbReference type="InterPro" id="IPR017972">
    <property type="entry name" value="Cyt_P450_CS"/>
</dbReference>
<feature type="compositionally biased region" description="Pro residues" evidence="3">
    <location>
        <begin position="1"/>
        <end position="10"/>
    </location>
</feature>
<reference evidence="5" key="1">
    <citation type="journal article" date="2019" name="Int. J. Syst. Evol. Microbiol.">
        <title>The Global Catalogue of Microorganisms (GCM) 10K type strain sequencing project: providing services to taxonomists for standard genome sequencing and annotation.</title>
        <authorList>
            <consortium name="The Broad Institute Genomics Platform"/>
            <consortium name="The Broad Institute Genome Sequencing Center for Infectious Disease"/>
            <person name="Wu L."/>
            <person name="Ma J."/>
        </authorList>
    </citation>
    <scope>NUCLEOTIDE SEQUENCE [LARGE SCALE GENOMIC DNA]</scope>
    <source>
        <strain evidence="5">CGMCC 4.1648</strain>
    </source>
</reference>
<organism evidence="4 5">
    <name type="scientific">Streptomyces coeruleoprunus</name>
    <dbReference type="NCBI Taxonomy" id="285563"/>
    <lineage>
        <taxon>Bacteria</taxon>
        <taxon>Bacillati</taxon>
        <taxon>Actinomycetota</taxon>
        <taxon>Actinomycetes</taxon>
        <taxon>Kitasatosporales</taxon>
        <taxon>Streptomycetaceae</taxon>
        <taxon>Streptomyces</taxon>
    </lineage>
</organism>
<dbReference type="RefSeq" id="WP_345688876.1">
    <property type="nucleotide sequence ID" value="NZ_BAABIT010000001.1"/>
</dbReference>
<evidence type="ECO:0000256" key="3">
    <source>
        <dbReference type="SAM" id="MobiDB-lite"/>
    </source>
</evidence>
<dbReference type="CDD" id="cd11030">
    <property type="entry name" value="CYP105-like"/>
    <property type="match status" value="1"/>
</dbReference>
<dbReference type="EMBL" id="JBHSJD010000009">
    <property type="protein sequence ID" value="MFC5023546.1"/>
    <property type="molecule type" value="Genomic_DNA"/>
</dbReference>